<dbReference type="EMBL" id="NNRK01000031">
    <property type="protein sequence ID" value="OYR11825.1"/>
    <property type="molecule type" value="Genomic_DNA"/>
</dbReference>
<organism evidence="2 3">
    <name type="scientific">Brucella rhizosphaerae</name>
    <dbReference type="NCBI Taxonomy" id="571254"/>
    <lineage>
        <taxon>Bacteria</taxon>
        <taxon>Pseudomonadati</taxon>
        <taxon>Pseudomonadota</taxon>
        <taxon>Alphaproteobacteria</taxon>
        <taxon>Hyphomicrobiales</taxon>
        <taxon>Brucellaceae</taxon>
        <taxon>Brucella/Ochrobactrum group</taxon>
        <taxon>Brucella</taxon>
    </lineage>
</organism>
<protein>
    <submittedName>
        <fullName evidence="2">Uncharacterized protein</fullName>
    </submittedName>
</protein>
<dbReference type="Proteomes" id="UP000216345">
    <property type="component" value="Unassembled WGS sequence"/>
</dbReference>
<name>A0A256FAD2_9HYPH</name>
<accession>A0A256FAD2</accession>
<sequence>MSDFSVSGKIQTDQIDTAAEFEKVFVNELSSTFNKIKAKPSPTGLLISGRVKTSVFNPIASFKGKLDVSIKGDQVRYIYDGKIGTNFLFWVTLLIFALLFLPLVLVVAIMYSKQKKQVVEEMKRLDQRLLFAIDKL</sequence>
<gene>
    <name evidence="2" type="ORF">CEV32_1359</name>
</gene>
<evidence type="ECO:0000313" key="2">
    <source>
        <dbReference type="EMBL" id="OYR11825.1"/>
    </source>
</evidence>
<feature type="transmembrane region" description="Helical" evidence="1">
    <location>
        <begin position="87"/>
        <end position="111"/>
    </location>
</feature>
<keyword evidence="1" id="KW-0472">Membrane</keyword>
<keyword evidence="3" id="KW-1185">Reference proteome</keyword>
<dbReference type="RefSeq" id="WP_094578043.1">
    <property type="nucleotide sequence ID" value="NZ_JBHEEL010000013.1"/>
</dbReference>
<proteinExistence type="predicted"/>
<dbReference type="AlphaFoldDB" id="A0A256FAD2"/>
<keyword evidence="1" id="KW-1133">Transmembrane helix</keyword>
<reference evidence="2 3" key="1">
    <citation type="submission" date="2017-07" db="EMBL/GenBank/DDBJ databases">
        <title>Phylogenetic study on the rhizospheric bacterium Ochrobactrum sp. A44.</title>
        <authorList>
            <person name="Krzyzanowska D.M."/>
            <person name="Ossowicki A."/>
            <person name="Rajewska M."/>
            <person name="Maciag T."/>
            <person name="Kaczynski Z."/>
            <person name="Czerwicka M."/>
            <person name="Jafra S."/>
        </authorList>
    </citation>
    <scope>NUCLEOTIDE SEQUENCE [LARGE SCALE GENOMIC DNA]</scope>
    <source>
        <strain evidence="2 3">PR17</strain>
    </source>
</reference>
<evidence type="ECO:0000313" key="3">
    <source>
        <dbReference type="Proteomes" id="UP000216345"/>
    </source>
</evidence>
<comment type="caution">
    <text evidence="2">The sequence shown here is derived from an EMBL/GenBank/DDBJ whole genome shotgun (WGS) entry which is preliminary data.</text>
</comment>
<dbReference type="OrthoDB" id="9903829at2"/>
<evidence type="ECO:0000256" key="1">
    <source>
        <dbReference type="SAM" id="Phobius"/>
    </source>
</evidence>
<keyword evidence="1" id="KW-0812">Transmembrane</keyword>